<reference evidence="3 4" key="1">
    <citation type="submission" date="2018-04" db="EMBL/GenBank/DDBJ databases">
        <title>Bacteria isolated from cave deposits of Manipur.</title>
        <authorList>
            <person name="Sahoo D."/>
            <person name="Sarangthem I."/>
            <person name="Nandeibam J."/>
        </authorList>
    </citation>
    <scope>NUCLEOTIDE SEQUENCE [LARGE SCALE GENOMIC DNA]</scope>
    <source>
        <strain evidence="4">mrc11</strain>
    </source>
</reference>
<feature type="domain" description="Transposase IS110-like N-terminal" evidence="2">
    <location>
        <begin position="3"/>
        <end position="125"/>
    </location>
</feature>
<dbReference type="OrthoDB" id="4337860at2"/>
<dbReference type="GO" id="GO:0006313">
    <property type="term" value="P:DNA transposition"/>
    <property type="evidence" value="ECO:0007669"/>
    <property type="project" value="InterPro"/>
</dbReference>
<gene>
    <name evidence="3" type="ORF">DBZ45_16595</name>
</gene>
<dbReference type="PANTHER" id="PTHR33055">
    <property type="entry name" value="TRANSPOSASE FOR INSERTION SEQUENCE ELEMENT IS1111A"/>
    <property type="match status" value="1"/>
</dbReference>
<sequence>MTDQEFPATAGGYRRSIKFIRANGIAPSIRVECTGSYGAVIARQLARARFEVVEVNQPYRDQRRRRGKTDQLDASSAAEAVMSGRASAAPKGRNGLVEALRSLRTVRESALRDRTATINQIKAMLISSPDNARSPSRSLTTPRLVAALAATRISGGQSPQKNAPATRCACWPGATRNSMSRLGISQLKSTASLRPMHLAS</sequence>
<dbReference type="EMBL" id="QLNP01000098">
    <property type="protein sequence ID" value="RAM35797.1"/>
    <property type="molecule type" value="Genomic_DNA"/>
</dbReference>
<evidence type="ECO:0000313" key="3">
    <source>
        <dbReference type="EMBL" id="RAM35797.1"/>
    </source>
</evidence>
<evidence type="ECO:0000259" key="2">
    <source>
        <dbReference type="Pfam" id="PF01548"/>
    </source>
</evidence>
<evidence type="ECO:0000313" key="4">
    <source>
        <dbReference type="Proteomes" id="UP000249166"/>
    </source>
</evidence>
<dbReference type="InterPro" id="IPR047650">
    <property type="entry name" value="Transpos_IS110"/>
</dbReference>
<dbReference type="Proteomes" id="UP000249166">
    <property type="component" value="Unassembled WGS sequence"/>
</dbReference>
<organism evidence="3 4">
    <name type="scientific">Arthrobacter globiformis</name>
    <dbReference type="NCBI Taxonomy" id="1665"/>
    <lineage>
        <taxon>Bacteria</taxon>
        <taxon>Bacillati</taxon>
        <taxon>Actinomycetota</taxon>
        <taxon>Actinomycetes</taxon>
        <taxon>Micrococcales</taxon>
        <taxon>Micrococcaceae</taxon>
        <taxon>Arthrobacter</taxon>
    </lineage>
</organism>
<dbReference type="RefSeq" id="WP_111904978.1">
    <property type="nucleotide sequence ID" value="NZ_QLNP01000098.1"/>
</dbReference>
<dbReference type="GO" id="GO:0004803">
    <property type="term" value="F:transposase activity"/>
    <property type="evidence" value="ECO:0007669"/>
    <property type="project" value="InterPro"/>
</dbReference>
<comment type="caution">
    <text evidence="3">The sequence shown here is derived from an EMBL/GenBank/DDBJ whole genome shotgun (WGS) entry which is preliminary data.</text>
</comment>
<evidence type="ECO:0000256" key="1">
    <source>
        <dbReference type="SAM" id="MobiDB-lite"/>
    </source>
</evidence>
<dbReference type="AlphaFoldDB" id="A0A328HB32"/>
<dbReference type="GO" id="GO:0003677">
    <property type="term" value="F:DNA binding"/>
    <property type="evidence" value="ECO:0007669"/>
    <property type="project" value="InterPro"/>
</dbReference>
<accession>A0A328HB32</accession>
<name>A0A328HB32_ARTGO</name>
<dbReference type="Pfam" id="PF01548">
    <property type="entry name" value="DEDD_Tnp_IS110"/>
    <property type="match status" value="1"/>
</dbReference>
<dbReference type="InterPro" id="IPR002525">
    <property type="entry name" value="Transp_IS110-like_N"/>
</dbReference>
<proteinExistence type="predicted"/>
<protein>
    <recommendedName>
        <fullName evidence="2">Transposase IS110-like N-terminal domain-containing protein</fullName>
    </recommendedName>
</protein>
<feature type="region of interest" description="Disordered" evidence="1">
    <location>
        <begin position="61"/>
        <end position="89"/>
    </location>
</feature>
<dbReference type="PANTHER" id="PTHR33055:SF3">
    <property type="entry name" value="PUTATIVE TRANSPOSASE FOR IS117-RELATED"/>
    <property type="match status" value="1"/>
</dbReference>